<comment type="cofactor">
    <cofactor evidence="11">
        <name>pyruvate</name>
        <dbReference type="ChEBI" id="CHEBI:15361"/>
    </cofactor>
    <text evidence="11">Binds 1 pyruvoyl group covalently per subunit.</text>
</comment>
<keyword evidence="4 11" id="KW-0443">Lipid metabolism</keyword>
<evidence type="ECO:0000256" key="12">
    <source>
        <dbReference type="SAM" id="Phobius"/>
    </source>
</evidence>
<dbReference type="UniPathway" id="UPA00558">
    <property type="reaction ID" value="UER00616"/>
</dbReference>
<sequence length="239" mass="26154">MTIKQTMFTPTHKAGWPFILGFALVTIILSFLWEGFALIGLVLTLWCVYFFRDPARYVPLREGLIVSPGDGRVTQIVEACQLPPELRGDAPLSETDEDGDYTRISIFLSVFDVHVNRSPVSGIIKKVVYKPGIFLNAGNDRASMENERCAALIAMPNGKELGVVQIAGLIARRILCDLSEGQEIAKGERYGIIRFGSRMDVYLPEGVAPLVSIGQRMIGGETVLGDYSSSEAAREAASI</sequence>
<feature type="transmembrane region" description="Helical" evidence="12">
    <location>
        <begin position="18"/>
        <end position="51"/>
    </location>
</feature>
<dbReference type="GO" id="GO:0005886">
    <property type="term" value="C:plasma membrane"/>
    <property type="evidence" value="ECO:0007669"/>
    <property type="project" value="UniProtKB-SubCell"/>
</dbReference>
<dbReference type="AlphaFoldDB" id="A0A2W5FSV7"/>
<evidence type="ECO:0000256" key="1">
    <source>
        <dbReference type="ARBA" id="ARBA00022475"/>
    </source>
</evidence>
<evidence type="ECO:0000256" key="4">
    <source>
        <dbReference type="ARBA" id="ARBA00023098"/>
    </source>
</evidence>
<keyword evidence="6 11" id="KW-0865">Zymogen</keyword>
<dbReference type="PANTHER" id="PTHR35809:SF1">
    <property type="entry name" value="ARCHAETIDYLSERINE DECARBOXYLASE PROENZYME-RELATED"/>
    <property type="match status" value="1"/>
</dbReference>
<organism evidence="13 14">
    <name type="scientific">Micavibrio aeruginosavorus</name>
    <dbReference type="NCBI Taxonomy" id="349221"/>
    <lineage>
        <taxon>Bacteria</taxon>
        <taxon>Pseudomonadati</taxon>
        <taxon>Bdellovibrionota</taxon>
        <taxon>Bdellovibrionia</taxon>
        <taxon>Bdellovibrionales</taxon>
        <taxon>Pseudobdellovibrionaceae</taxon>
        <taxon>Micavibrio</taxon>
    </lineage>
</organism>
<dbReference type="PANTHER" id="PTHR35809">
    <property type="entry name" value="ARCHAETIDYLSERINE DECARBOXYLASE PROENZYME-RELATED"/>
    <property type="match status" value="1"/>
</dbReference>
<dbReference type="InterPro" id="IPR033175">
    <property type="entry name" value="PSD-A"/>
</dbReference>
<comment type="pathway">
    <text evidence="11">Phospholipid metabolism; phosphatidylethanolamine biosynthesis; phosphatidylethanolamine from CDP-diacylglycerol: step 2/2.</text>
</comment>
<keyword evidence="3 11" id="KW-0210">Decarboxylase</keyword>
<keyword evidence="1 11" id="KW-1003">Cell membrane</keyword>
<dbReference type="Pfam" id="PF02666">
    <property type="entry name" value="PS_Dcarbxylase"/>
    <property type="match status" value="1"/>
</dbReference>
<dbReference type="Proteomes" id="UP000249739">
    <property type="component" value="Unassembled WGS sequence"/>
</dbReference>
<feature type="chain" id="PRO_5023262832" description="Phosphatidylserine decarboxylase alpha chain" evidence="11">
    <location>
        <begin position="197"/>
        <end position="239"/>
    </location>
</feature>
<feature type="chain" id="PRO_5023262833" description="Phosphatidylserine decarboxylase beta chain" evidence="11">
    <location>
        <begin position="1"/>
        <end position="196"/>
    </location>
</feature>
<comment type="similarity">
    <text evidence="11">Belongs to the phosphatidylserine decarboxylase family. PSD-A subfamily.</text>
</comment>
<gene>
    <name evidence="11" type="primary">psd</name>
    <name evidence="13" type="ORF">DI586_00010</name>
</gene>
<dbReference type="EC" id="4.1.1.65" evidence="11"/>
<evidence type="ECO:0000313" key="13">
    <source>
        <dbReference type="EMBL" id="PZP57524.1"/>
    </source>
</evidence>
<keyword evidence="12" id="KW-1133">Transmembrane helix</keyword>
<evidence type="ECO:0000313" key="14">
    <source>
        <dbReference type="Proteomes" id="UP000249739"/>
    </source>
</evidence>
<protein>
    <recommendedName>
        <fullName evidence="11">Phosphatidylserine decarboxylase proenzyme</fullName>
        <ecNumber evidence="11">4.1.1.65</ecNumber>
    </recommendedName>
    <component>
        <recommendedName>
            <fullName evidence="11">Phosphatidylserine decarboxylase alpha chain</fullName>
        </recommendedName>
    </component>
    <component>
        <recommendedName>
            <fullName evidence="11">Phosphatidylserine decarboxylase beta chain</fullName>
        </recommendedName>
    </component>
</protein>
<comment type="caution">
    <text evidence="13">The sequence shown here is derived from an EMBL/GenBank/DDBJ whole genome shotgun (WGS) entry which is preliminary data.</text>
</comment>
<dbReference type="EMBL" id="QFOT01000001">
    <property type="protein sequence ID" value="PZP57524.1"/>
    <property type="molecule type" value="Genomic_DNA"/>
</dbReference>
<comment type="catalytic activity">
    <reaction evidence="11">
        <text>a 1,2-diacyl-sn-glycero-3-phospho-L-serine + H(+) = a 1,2-diacyl-sn-glycero-3-phosphoethanolamine + CO2</text>
        <dbReference type="Rhea" id="RHEA:20828"/>
        <dbReference type="ChEBI" id="CHEBI:15378"/>
        <dbReference type="ChEBI" id="CHEBI:16526"/>
        <dbReference type="ChEBI" id="CHEBI:57262"/>
        <dbReference type="ChEBI" id="CHEBI:64612"/>
        <dbReference type="EC" id="4.1.1.65"/>
    </reaction>
</comment>
<evidence type="ECO:0000256" key="5">
    <source>
        <dbReference type="ARBA" id="ARBA00023136"/>
    </source>
</evidence>
<dbReference type="InterPro" id="IPR003817">
    <property type="entry name" value="PS_Dcarbxylase"/>
</dbReference>
<comment type="subunit">
    <text evidence="11">Heterodimer of a large membrane-associated beta subunit and a small pyruvoyl-containing alpha subunit.</text>
</comment>
<evidence type="ECO:0000256" key="6">
    <source>
        <dbReference type="ARBA" id="ARBA00023145"/>
    </source>
</evidence>
<comment type="subcellular location">
    <subcellularLocation>
        <location evidence="11">Cell membrane</location>
        <topology evidence="11">Peripheral membrane protein</topology>
    </subcellularLocation>
</comment>
<keyword evidence="12" id="KW-0812">Transmembrane</keyword>
<evidence type="ECO:0000256" key="7">
    <source>
        <dbReference type="ARBA" id="ARBA00023209"/>
    </source>
</evidence>
<feature type="active site" description="Schiff-base intermediate with substrate; via pyruvic acid" evidence="11">
    <location>
        <position position="197"/>
    </location>
</feature>
<evidence type="ECO:0000256" key="10">
    <source>
        <dbReference type="ARBA" id="ARBA00023317"/>
    </source>
</evidence>
<evidence type="ECO:0000256" key="9">
    <source>
        <dbReference type="ARBA" id="ARBA00023264"/>
    </source>
</evidence>
<proteinExistence type="inferred from homology"/>
<comment type="PTM">
    <text evidence="11">Is synthesized initially as an inactive proenzyme. Formation of the active enzyme involves a self-maturation process in which the active site pyruvoyl group is generated from an internal serine residue via an autocatalytic post-translational modification. Two non-identical subunits are generated from the proenzyme in this reaction, and the pyruvate is formed at the N-terminus of the alpha chain, which is derived from the carboxyl end of the proenzyme. The post-translation cleavage follows an unusual pathway, termed non-hydrolytic serinolysis, in which the side chain hydroxyl group of the serine supplies its oxygen atom to form the C-terminus of the beta chain, while the remainder of the serine residue undergoes an oxidative deamination to produce ammonia and the pyruvoyl prosthetic group on the alpha chain.</text>
</comment>
<comment type="function">
    <text evidence="11">Catalyzes the formation of phosphatidylethanolamine (PtdEtn) from phosphatidylserine (PtdSer).</text>
</comment>
<name>A0A2W5FSV7_9BACT</name>
<keyword evidence="9 11" id="KW-1208">Phospholipid metabolism</keyword>
<evidence type="ECO:0000256" key="3">
    <source>
        <dbReference type="ARBA" id="ARBA00022793"/>
    </source>
</evidence>
<dbReference type="HAMAP" id="MF_00664">
    <property type="entry name" value="PS_decarb_PSD_A"/>
    <property type="match status" value="1"/>
</dbReference>
<keyword evidence="5 11" id="KW-0472">Membrane</keyword>
<accession>A0A2W5FSV7</accession>
<keyword evidence="2 11" id="KW-0444">Lipid biosynthesis</keyword>
<reference evidence="13 14" key="1">
    <citation type="submission" date="2017-08" db="EMBL/GenBank/DDBJ databases">
        <title>Infants hospitalized years apart are colonized by the same room-sourced microbial strains.</title>
        <authorList>
            <person name="Brooks B."/>
            <person name="Olm M.R."/>
            <person name="Firek B.A."/>
            <person name="Baker R."/>
            <person name="Thomas B.C."/>
            <person name="Morowitz M.J."/>
            <person name="Banfield J.F."/>
        </authorList>
    </citation>
    <scope>NUCLEOTIDE SEQUENCE [LARGE SCALE GENOMIC DNA]</scope>
    <source>
        <strain evidence="13">S2_006_000_R2_64</strain>
    </source>
</reference>
<evidence type="ECO:0000256" key="2">
    <source>
        <dbReference type="ARBA" id="ARBA00022516"/>
    </source>
</evidence>
<feature type="site" description="Cleavage (non-hydrolytic); by autocatalysis" evidence="11">
    <location>
        <begin position="196"/>
        <end position="197"/>
    </location>
</feature>
<dbReference type="GO" id="GO:0006646">
    <property type="term" value="P:phosphatidylethanolamine biosynthetic process"/>
    <property type="evidence" value="ECO:0007669"/>
    <property type="project" value="UniProtKB-UniRule"/>
</dbReference>
<evidence type="ECO:0000256" key="8">
    <source>
        <dbReference type="ARBA" id="ARBA00023239"/>
    </source>
</evidence>
<keyword evidence="8 11" id="KW-0456">Lyase</keyword>
<keyword evidence="10 11" id="KW-0670">Pyruvate</keyword>
<dbReference type="NCBIfam" id="NF003678">
    <property type="entry name" value="PRK05305.1-2"/>
    <property type="match status" value="1"/>
</dbReference>
<feature type="modified residue" description="Pyruvic acid (Ser); by autocatalysis" evidence="11">
    <location>
        <position position="197"/>
    </location>
</feature>
<evidence type="ECO:0000256" key="11">
    <source>
        <dbReference type="HAMAP-Rule" id="MF_00664"/>
    </source>
</evidence>
<dbReference type="GO" id="GO:0004609">
    <property type="term" value="F:phosphatidylserine decarboxylase activity"/>
    <property type="evidence" value="ECO:0007669"/>
    <property type="project" value="UniProtKB-UniRule"/>
</dbReference>
<dbReference type="NCBIfam" id="NF003679">
    <property type="entry name" value="PRK05305.1-3"/>
    <property type="match status" value="1"/>
</dbReference>
<keyword evidence="7 11" id="KW-0594">Phospholipid biosynthesis</keyword>